<dbReference type="AlphaFoldDB" id="A0A6A5VVC7"/>
<protein>
    <submittedName>
        <fullName evidence="2">Uncharacterized protein</fullName>
    </submittedName>
</protein>
<feature type="region of interest" description="Disordered" evidence="1">
    <location>
        <begin position="1"/>
        <end position="139"/>
    </location>
</feature>
<feature type="compositionally biased region" description="Low complexity" evidence="1">
    <location>
        <begin position="251"/>
        <end position="266"/>
    </location>
</feature>
<feature type="compositionally biased region" description="Basic and acidic residues" evidence="1">
    <location>
        <begin position="68"/>
        <end position="79"/>
    </location>
</feature>
<feature type="region of interest" description="Disordered" evidence="1">
    <location>
        <begin position="169"/>
        <end position="346"/>
    </location>
</feature>
<feature type="compositionally biased region" description="Polar residues" evidence="1">
    <location>
        <begin position="101"/>
        <end position="114"/>
    </location>
</feature>
<feature type="non-terminal residue" evidence="2">
    <location>
        <position position="346"/>
    </location>
</feature>
<evidence type="ECO:0000313" key="2">
    <source>
        <dbReference type="EMBL" id="KAF1992658.1"/>
    </source>
</evidence>
<keyword evidence="3" id="KW-1185">Reference proteome</keyword>
<evidence type="ECO:0000256" key="1">
    <source>
        <dbReference type="SAM" id="MobiDB-lite"/>
    </source>
</evidence>
<proteinExistence type="predicted"/>
<accession>A0A6A5VVC7</accession>
<gene>
    <name evidence="2" type="ORF">P154DRAFT_601275</name>
</gene>
<feature type="compositionally biased region" description="Gly residues" evidence="1">
    <location>
        <begin position="214"/>
        <end position="223"/>
    </location>
</feature>
<feature type="compositionally biased region" description="Polar residues" evidence="1">
    <location>
        <begin position="175"/>
        <end position="188"/>
    </location>
</feature>
<feature type="compositionally biased region" description="Polar residues" evidence="1">
    <location>
        <begin position="308"/>
        <end position="346"/>
    </location>
</feature>
<feature type="compositionally biased region" description="Basic residues" evidence="1">
    <location>
        <begin position="8"/>
        <end position="21"/>
    </location>
</feature>
<feature type="compositionally biased region" description="Basic residues" evidence="1">
    <location>
        <begin position="80"/>
        <end position="94"/>
    </location>
</feature>
<dbReference type="Proteomes" id="UP000799779">
    <property type="component" value="Unassembled WGS sequence"/>
</dbReference>
<feature type="compositionally biased region" description="Low complexity" evidence="1">
    <location>
        <begin position="189"/>
        <end position="213"/>
    </location>
</feature>
<reference evidence="2" key="1">
    <citation type="journal article" date="2020" name="Stud. Mycol.">
        <title>101 Dothideomycetes genomes: a test case for predicting lifestyles and emergence of pathogens.</title>
        <authorList>
            <person name="Haridas S."/>
            <person name="Albert R."/>
            <person name="Binder M."/>
            <person name="Bloem J."/>
            <person name="Labutti K."/>
            <person name="Salamov A."/>
            <person name="Andreopoulos B."/>
            <person name="Baker S."/>
            <person name="Barry K."/>
            <person name="Bills G."/>
            <person name="Bluhm B."/>
            <person name="Cannon C."/>
            <person name="Castanera R."/>
            <person name="Culley D."/>
            <person name="Daum C."/>
            <person name="Ezra D."/>
            <person name="Gonzalez J."/>
            <person name="Henrissat B."/>
            <person name="Kuo A."/>
            <person name="Liang C."/>
            <person name="Lipzen A."/>
            <person name="Lutzoni F."/>
            <person name="Magnuson J."/>
            <person name="Mondo S."/>
            <person name="Nolan M."/>
            <person name="Ohm R."/>
            <person name="Pangilinan J."/>
            <person name="Park H.-J."/>
            <person name="Ramirez L."/>
            <person name="Alfaro M."/>
            <person name="Sun H."/>
            <person name="Tritt A."/>
            <person name="Yoshinaga Y."/>
            <person name="Zwiers L.-H."/>
            <person name="Turgeon B."/>
            <person name="Goodwin S."/>
            <person name="Spatafora J."/>
            <person name="Crous P."/>
            <person name="Grigoriev I."/>
        </authorList>
    </citation>
    <scope>NUCLEOTIDE SEQUENCE</scope>
    <source>
        <strain evidence="2">CBS 123094</strain>
    </source>
</reference>
<organism evidence="2 3">
    <name type="scientific">Amniculicola lignicola CBS 123094</name>
    <dbReference type="NCBI Taxonomy" id="1392246"/>
    <lineage>
        <taxon>Eukaryota</taxon>
        <taxon>Fungi</taxon>
        <taxon>Dikarya</taxon>
        <taxon>Ascomycota</taxon>
        <taxon>Pezizomycotina</taxon>
        <taxon>Dothideomycetes</taxon>
        <taxon>Pleosporomycetidae</taxon>
        <taxon>Pleosporales</taxon>
        <taxon>Amniculicolaceae</taxon>
        <taxon>Amniculicola</taxon>
    </lineage>
</organism>
<feature type="compositionally biased region" description="Low complexity" evidence="1">
    <location>
        <begin position="224"/>
        <end position="241"/>
    </location>
</feature>
<dbReference type="EMBL" id="ML977956">
    <property type="protein sequence ID" value="KAF1992658.1"/>
    <property type="molecule type" value="Genomic_DNA"/>
</dbReference>
<name>A0A6A5VVC7_9PLEO</name>
<evidence type="ECO:0000313" key="3">
    <source>
        <dbReference type="Proteomes" id="UP000799779"/>
    </source>
</evidence>
<sequence>MSTNPKSGTHRKESKTHRSRTKSPEPKGNLDRLPTTHTRGRSRQEREFTYADLPQLSTRYMLGLSSEPFKRDKSKDPRYRSRSRARSRSRSRHHAPPDGWSNRNMVQDILSSTVPRDGKKPLPRAPGHPVEWFASDGRKGALAKQAIAVRNRSRHRHALNAENLAKVPSEKINKKTPSTAAIATRNPTSGAKSNVSAKSASKASAKPTSKSGNNGWGGGGSKNGFGNAANNGNTGNDWAGGNNNGPGGDGWNTKNDSGGDSWNKGNNSGGGGWGSNNDTGGNGWTSNGDAGKNDTGSGGWDTSGDAGKTNTGSNGWNTYHSTVRNGWGNNFYTDNTHNDASWSNND</sequence>
<feature type="compositionally biased region" description="Low complexity" evidence="1">
    <location>
        <begin position="275"/>
        <end position="289"/>
    </location>
</feature>